<dbReference type="InterPro" id="IPR058575">
    <property type="entry name" value="NTP_transf_8_dom"/>
</dbReference>
<feature type="domain" description="Nucleotidyltransferase-like" evidence="1">
    <location>
        <begin position="22"/>
        <end position="58"/>
    </location>
</feature>
<sequence>MPFSWVLFHATCWWRLGVVLYDQQSAAKSRKDLEQARALIGVLAIQRPDDLKDLWQELCERGASWRDKATASLAQMPNEIALALGKDNVDTSI</sequence>
<evidence type="ECO:0000313" key="2">
    <source>
        <dbReference type="EMBL" id="MBA8879222.1"/>
    </source>
</evidence>
<gene>
    <name evidence="2" type="ORF">FHW16_002940</name>
</gene>
<dbReference type="EMBL" id="JACGXN010000003">
    <property type="protein sequence ID" value="MBA8879222.1"/>
    <property type="molecule type" value="Genomic_DNA"/>
</dbReference>
<accession>A0A839EK31</accession>
<protein>
    <recommendedName>
        <fullName evidence="1">Nucleotidyltransferase-like domain-containing protein</fullName>
    </recommendedName>
</protein>
<name>A0A839EK31_9HYPH</name>
<dbReference type="Pfam" id="PF12281">
    <property type="entry name" value="NTP_transf_8"/>
    <property type="match status" value="1"/>
</dbReference>
<keyword evidence="3" id="KW-1185">Reference proteome</keyword>
<proteinExistence type="predicted"/>
<evidence type="ECO:0000313" key="3">
    <source>
        <dbReference type="Proteomes" id="UP000549052"/>
    </source>
</evidence>
<comment type="caution">
    <text evidence="2">The sequence shown here is derived from an EMBL/GenBank/DDBJ whole genome shotgun (WGS) entry which is preliminary data.</text>
</comment>
<dbReference type="AlphaFoldDB" id="A0A839EK31"/>
<evidence type="ECO:0000259" key="1">
    <source>
        <dbReference type="Pfam" id="PF12281"/>
    </source>
</evidence>
<dbReference type="RefSeq" id="WP_182549857.1">
    <property type="nucleotide sequence ID" value="NZ_JACGXN010000003.1"/>
</dbReference>
<reference evidence="2 3" key="1">
    <citation type="submission" date="2020-07" db="EMBL/GenBank/DDBJ databases">
        <title>Genomic Encyclopedia of Type Strains, Phase IV (KMG-V): Genome sequencing to study the core and pangenomes of soil and plant-associated prokaryotes.</title>
        <authorList>
            <person name="Whitman W."/>
        </authorList>
    </citation>
    <scope>NUCLEOTIDE SEQUENCE [LARGE SCALE GENOMIC DNA]</scope>
    <source>
        <strain evidence="2 3">AN3</strain>
    </source>
</reference>
<organism evidence="2 3">
    <name type="scientific">Phyllobacterium myrsinacearum</name>
    <dbReference type="NCBI Taxonomy" id="28101"/>
    <lineage>
        <taxon>Bacteria</taxon>
        <taxon>Pseudomonadati</taxon>
        <taxon>Pseudomonadota</taxon>
        <taxon>Alphaproteobacteria</taxon>
        <taxon>Hyphomicrobiales</taxon>
        <taxon>Phyllobacteriaceae</taxon>
        <taxon>Phyllobacterium</taxon>
    </lineage>
</organism>
<dbReference type="Proteomes" id="UP000549052">
    <property type="component" value="Unassembled WGS sequence"/>
</dbReference>